<comment type="caution">
    <text evidence="2">The sequence shown here is derived from an EMBL/GenBank/DDBJ whole genome shotgun (WGS) entry which is preliminary data.</text>
</comment>
<keyword evidence="1" id="KW-0732">Signal</keyword>
<sequence>MVMRPFCILVFLLDYTALLATKIQVTFPYTTYLMEPFKRPLTELPAFTLPTLYTYDGKRSVVTGYLAVGKADFVGTTCITIPAHVNETDKRRINKDTVIGGLIQT</sequence>
<organism evidence="2 3">
    <name type="scientific">Euphydryas editha</name>
    <name type="common">Edith's checkerspot</name>
    <dbReference type="NCBI Taxonomy" id="104508"/>
    <lineage>
        <taxon>Eukaryota</taxon>
        <taxon>Metazoa</taxon>
        <taxon>Ecdysozoa</taxon>
        <taxon>Arthropoda</taxon>
        <taxon>Hexapoda</taxon>
        <taxon>Insecta</taxon>
        <taxon>Pterygota</taxon>
        <taxon>Neoptera</taxon>
        <taxon>Endopterygota</taxon>
        <taxon>Lepidoptera</taxon>
        <taxon>Glossata</taxon>
        <taxon>Ditrysia</taxon>
        <taxon>Papilionoidea</taxon>
        <taxon>Nymphalidae</taxon>
        <taxon>Nymphalinae</taxon>
        <taxon>Euphydryas</taxon>
    </lineage>
</organism>
<evidence type="ECO:0000313" key="3">
    <source>
        <dbReference type="Proteomes" id="UP001153954"/>
    </source>
</evidence>
<accession>A0AAU9TZ16</accession>
<dbReference type="EMBL" id="CAKOGL010000011">
    <property type="protein sequence ID" value="CAH2092290.1"/>
    <property type="molecule type" value="Genomic_DNA"/>
</dbReference>
<feature type="signal peptide" evidence="1">
    <location>
        <begin position="1"/>
        <end position="20"/>
    </location>
</feature>
<evidence type="ECO:0000256" key="1">
    <source>
        <dbReference type="SAM" id="SignalP"/>
    </source>
</evidence>
<reference evidence="2" key="1">
    <citation type="submission" date="2022-03" db="EMBL/GenBank/DDBJ databases">
        <authorList>
            <person name="Tunstrom K."/>
        </authorList>
    </citation>
    <scope>NUCLEOTIDE SEQUENCE</scope>
</reference>
<gene>
    <name evidence="2" type="ORF">EEDITHA_LOCUS8064</name>
</gene>
<name>A0AAU9TZ16_EUPED</name>
<dbReference type="Proteomes" id="UP001153954">
    <property type="component" value="Unassembled WGS sequence"/>
</dbReference>
<feature type="chain" id="PRO_5043426353" evidence="1">
    <location>
        <begin position="21"/>
        <end position="105"/>
    </location>
</feature>
<keyword evidence="3" id="KW-1185">Reference proteome</keyword>
<dbReference type="AlphaFoldDB" id="A0AAU9TZ16"/>
<protein>
    <submittedName>
        <fullName evidence="2">Uncharacterized protein</fullName>
    </submittedName>
</protein>
<proteinExistence type="predicted"/>
<evidence type="ECO:0000313" key="2">
    <source>
        <dbReference type="EMBL" id="CAH2092290.1"/>
    </source>
</evidence>